<accession>A0A843U5K6</accession>
<reference evidence="1" key="1">
    <citation type="submission" date="2017-07" db="EMBL/GenBank/DDBJ databases">
        <title>Taro Niue Genome Assembly and Annotation.</title>
        <authorList>
            <person name="Atibalentja N."/>
            <person name="Keating K."/>
            <person name="Fields C.J."/>
        </authorList>
    </citation>
    <scope>NUCLEOTIDE SEQUENCE</scope>
    <source>
        <strain evidence="1">Niue_2</strain>
        <tissue evidence="1">Leaf</tissue>
    </source>
</reference>
<dbReference type="Proteomes" id="UP000652761">
    <property type="component" value="Unassembled WGS sequence"/>
</dbReference>
<comment type="caution">
    <text evidence="1">The sequence shown here is derived from an EMBL/GenBank/DDBJ whole genome shotgun (WGS) entry which is preliminary data.</text>
</comment>
<organism evidence="1 2">
    <name type="scientific">Colocasia esculenta</name>
    <name type="common">Wild taro</name>
    <name type="synonym">Arum esculentum</name>
    <dbReference type="NCBI Taxonomy" id="4460"/>
    <lineage>
        <taxon>Eukaryota</taxon>
        <taxon>Viridiplantae</taxon>
        <taxon>Streptophyta</taxon>
        <taxon>Embryophyta</taxon>
        <taxon>Tracheophyta</taxon>
        <taxon>Spermatophyta</taxon>
        <taxon>Magnoliopsida</taxon>
        <taxon>Liliopsida</taxon>
        <taxon>Araceae</taxon>
        <taxon>Aroideae</taxon>
        <taxon>Colocasieae</taxon>
        <taxon>Colocasia</taxon>
    </lineage>
</organism>
<evidence type="ECO:0000313" key="1">
    <source>
        <dbReference type="EMBL" id="MQL78898.1"/>
    </source>
</evidence>
<dbReference type="AlphaFoldDB" id="A0A843U5K6"/>
<evidence type="ECO:0000313" key="2">
    <source>
        <dbReference type="Proteomes" id="UP000652761"/>
    </source>
</evidence>
<keyword evidence="2" id="KW-1185">Reference proteome</keyword>
<name>A0A843U5K6_COLES</name>
<proteinExistence type="predicted"/>
<dbReference type="EMBL" id="NMUH01000423">
    <property type="protein sequence ID" value="MQL78898.1"/>
    <property type="molecule type" value="Genomic_DNA"/>
</dbReference>
<gene>
    <name evidence="1" type="ORF">Taro_011353</name>
</gene>
<sequence length="88" mass="10315">MSSFTTEGKLHPGYHQVFLHNRRETTQREWNKIKPVDQAFNKPKSELSTLSELHKLSQGFHYSVESKERKQKWNEVLGSGILFEDLKA</sequence>
<protein>
    <submittedName>
        <fullName evidence="1">Uncharacterized protein</fullName>
    </submittedName>
</protein>